<evidence type="ECO:0000256" key="1">
    <source>
        <dbReference type="SAM" id="MobiDB-lite"/>
    </source>
</evidence>
<keyword evidence="2" id="KW-0472">Membrane</keyword>
<dbReference type="RefSeq" id="XP_025400092.1">
    <property type="nucleotide sequence ID" value="XM_025547597.1"/>
</dbReference>
<evidence type="ECO:0000313" key="3">
    <source>
        <dbReference type="EMBL" id="PWY84750.1"/>
    </source>
</evidence>
<feature type="transmembrane region" description="Helical" evidence="2">
    <location>
        <begin position="102"/>
        <end position="127"/>
    </location>
</feature>
<sequence length="606" mass="65773">MASPHLYTLADQIEGQHENENEMEMEMEMGPETPSPCADATFSDEAATPPSPSPSPSHWTIGWMTPSAIVTCFLLAASLASMHLSLFHWLDQREVTRTIRQPYVTALSVVFVNGFRTFLAAALGLAFVQMLWQGLRVRPMRVGDLDAFLSVLANPLYLGQLQLLRVAPIPFLCALVCWCLPIAMVFPAGALTVEPQTLHVLANQSVPTFDPGFLGNGTFSGMMAQALWQPDDFDAYSGPTNQLTRLARQAIMAGRYLPAPSPCAGDCSYTIDLPGPSFECRNASTPQLARWVNQSYPQTRSWPALYLASADYGARTNRSQSAFDFALRWQADGGYENLRCRAYESIYTVHLTYTGGQPHTTSEVHPVRPLNSSYLYDDYGMYPQTGSPDARLNATATGATGGTVTEIYRRANLAAVQDSLVLALSGYIDIFLLHSQPSANTIIALSELYSGSVASPRFDLTGASLQDLLQNITLSLLTLNQTTVTTTVTSTVPVNVYSFQRPVRLIAPYFACLGVALGFLLGGTHALVRNGISASLTGLFQTLCTTRASARLDDLAAQGCLGGRENVPDELRELKVMFGEIRGKGGLRRAGLGVADEVMPLQRGSL</sequence>
<evidence type="ECO:0000313" key="4">
    <source>
        <dbReference type="Proteomes" id="UP000247233"/>
    </source>
</evidence>
<gene>
    <name evidence="3" type="ORF">BO70DRAFT_423730</name>
</gene>
<feature type="region of interest" description="Disordered" evidence="1">
    <location>
        <begin position="15"/>
        <end position="57"/>
    </location>
</feature>
<feature type="transmembrane region" description="Helical" evidence="2">
    <location>
        <begin position="506"/>
        <end position="528"/>
    </location>
</feature>
<feature type="transmembrane region" description="Helical" evidence="2">
    <location>
        <begin position="147"/>
        <end position="164"/>
    </location>
</feature>
<dbReference type="AlphaFoldDB" id="A0A317WKM2"/>
<keyword evidence="2" id="KW-0812">Transmembrane</keyword>
<dbReference type="GeneID" id="37069834"/>
<dbReference type="EMBL" id="MSFL01000009">
    <property type="protein sequence ID" value="PWY84750.1"/>
    <property type="molecule type" value="Genomic_DNA"/>
</dbReference>
<dbReference type="STRING" id="1448321.A0A317WKM2"/>
<keyword evidence="2" id="KW-1133">Transmembrane helix</keyword>
<dbReference type="PANTHER" id="PTHR35041:SF6">
    <property type="entry name" value="FORMYLMETHIONINE DEFORMYLASE-LIKE PROTEIN-RELATED"/>
    <property type="match status" value="1"/>
</dbReference>
<feature type="transmembrane region" description="Helical" evidence="2">
    <location>
        <begin position="68"/>
        <end position="90"/>
    </location>
</feature>
<organism evidence="3 4">
    <name type="scientific">Aspergillus heteromorphus CBS 117.55</name>
    <dbReference type="NCBI Taxonomy" id="1448321"/>
    <lineage>
        <taxon>Eukaryota</taxon>
        <taxon>Fungi</taxon>
        <taxon>Dikarya</taxon>
        <taxon>Ascomycota</taxon>
        <taxon>Pezizomycotina</taxon>
        <taxon>Eurotiomycetes</taxon>
        <taxon>Eurotiomycetidae</taxon>
        <taxon>Eurotiales</taxon>
        <taxon>Aspergillaceae</taxon>
        <taxon>Aspergillus</taxon>
        <taxon>Aspergillus subgen. Circumdati</taxon>
    </lineage>
</organism>
<dbReference type="VEuPathDB" id="FungiDB:BO70DRAFT_423730"/>
<name>A0A317WKM2_9EURO</name>
<feature type="transmembrane region" description="Helical" evidence="2">
    <location>
        <begin position="171"/>
        <end position="193"/>
    </location>
</feature>
<dbReference type="PANTHER" id="PTHR35041">
    <property type="entry name" value="MEDIATOR OF RNA POLYMERASE II TRANSCRIPTION SUBUNIT 1"/>
    <property type="match status" value="1"/>
</dbReference>
<dbReference type="OrthoDB" id="5322539at2759"/>
<comment type="caution">
    <text evidence="3">The sequence shown here is derived from an EMBL/GenBank/DDBJ whole genome shotgun (WGS) entry which is preliminary data.</text>
</comment>
<protein>
    <submittedName>
        <fullName evidence="3">Uncharacterized protein</fullName>
    </submittedName>
</protein>
<proteinExistence type="predicted"/>
<accession>A0A317WKM2</accession>
<reference evidence="3 4" key="1">
    <citation type="submission" date="2016-12" db="EMBL/GenBank/DDBJ databases">
        <title>The genomes of Aspergillus section Nigri reveals drivers in fungal speciation.</title>
        <authorList>
            <consortium name="DOE Joint Genome Institute"/>
            <person name="Vesth T.C."/>
            <person name="Nybo J."/>
            <person name="Theobald S."/>
            <person name="Brandl J."/>
            <person name="Frisvad J.C."/>
            <person name="Nielsen K.F."/>
            <person name="Lyhne E.K."/>
            <person name="Kogle M.E."/>
            <person name="Kuo A."/>
            <person name="Riley R."/>
            <person name="Clum A."/>
            <person name="Nolan M."/>
            <person name="Lipzen A."/>
            <person name="Salamov A."/>
            <person name="Henrissat B."/>
            <person name="Wiebenga A."/>
            <person name="De Vries R.P."/>
            <person name="Grigoriev I.V."/>
            <person name="Mortensen U.H."/>
            <person name="Andersen M.R."/>
            <person name="Baker S.E."/>
        </authorList>
    </citation>
    <scope>NUCLEOTIDE SEQUENCE [LARGE SCALE GENOMIC DNA]</scope>
    <source>
        <strain evidence="3 4">CBS 117.55</strain>
    </source>
</reference>
<keyword evidence="4" id="KW-1185">Reference proteome</keyword>
<evidence type="ECO:0000256" key="2">
    <source>
        <dbReference type="SAM" id="Phobius"/>
    </source>
</evidence>
<dbReference type="Proteomes" id="UP000247233">
    <property type="component" value="Unassembled WGS sequence"/>
</dbReference>